<feature type="domain" description="TIL" evidence="4">
    <location>
        <begin position="258"/>
        <end position="318"/>
    </location>
</feature>
<feature type="chain" id="PRO_5015886196" description="TIL domain-containing protein" evidence="3">
    <location>
        <begin position="22"/>
        <end position="1365"/>
    </location>
</feature>
<feature type="domain" description="TIL" evidence="4">
    <location>
        <begin position="526"/>
        <end position="586"/>
    </location>
</feature>
<organism evidence="5 6">
    <name type="scientific">Helicoverpa armigera</name>
    <name type="common">Cotton bollworm</name>
    <name type="synonym">Heliothis armigera</name>
    <dbReference type="NCBI Taxonomy" id="29058"/>
    <lineage>
        <taxon>Eukaryota</taxon>
        <taxon>Metazoa</taxon>
        <taxon>Ecdysozoa</taxon>
        <taxon>Arthropoda</taxon>
        <taxon>Hexapoda</taxon>
        <taxon>Insecta</taxon>
        <taxon>Pterygota</taxon>
        <taxon>Neoptera</taxon>
        <taxon>Endopterygota</taxon>
        <taxon>Lepidoptera</taxon>
        <taxon>Glossata</taxon>
        <taxon>Ditrysia</taxon>
        <taxon>Noctuoidea</taxon>
        <taxon>Noctuidae</taxon>
        <taxon>Heliothinae</taxon>
        <taxon>Helicoverpa</taxon>
    </lineage>
</organism>
<name>A0A2W1BQG2_HELAM</name>
<sequence length="1365" mass="149859">MTGRLLCSVALVAHVFVLVICTDPVAQESSPTSETSPFDDSTNDISLVKQKKKCHRVKKCPKNEEYSHCSQLVQRAQYCSEKGQPYQYSEQDTTSCKQACVCKENYLRDDNGNCIPAEKCPTSCGDNEVLAICPTDCASDYCPTEETKESTFCEPQEVCPPPACKCAFNHRRASNGTCIPTRSCPPFDCSARPNEEFDPCPPLCPTDDCSQASPTGECPRLFGQIGIVLICNPQCRCKKGYWRLNGECVPYGQCPGVCPANERYSECIQGECRALNCTQKDQSVACVRLDPQYCLKGCVCEEGYLRDENGVCVPQDQCKKETEPTTCPPNEQFTECTQIVCRAQKCEQKNWPIPCPGIAAGSCIKGCVCQVGYLRDDNGDCIPEDQCIPNPCLPSEEFSNCTQAVCRAQNCSDKDIPQACPSVADGDCKQGCVCQEGSLRDESGYCVPERLCRLNTCLFNEEWSSCVQSTCRAQNCTQKGLTVECPNFNIGDCTSGCICKENYLRDESGFCVPEQSCEKKEEPTTCPPNEEFSKCFLRICRAQFCQDKGQDIPCPDIPEESCLEGCVCKEGYLRNKNGECIAENECSADLCTTHEEFSNCTQAVCRAQNCTNKGIPQACPSVADGDCKQGCICKEGYFRNENGYCVPEELCNKECGTNQELRCMNSCPPQKTCSTRRFAVTCPPSPYVCKCVCKPGHVKDDNGQCIPEEQCAGPCSENEVFSNCTQAVCRTQNCSDKDILKACPSVADGDCIQGCVCQEGYFRDVNGYCIPEDLCSKECGKNQELRCVQGCPPEVNCGNRGIAVSCAPSPCDYKCVCKPGLIKDDNDECILEEQCDKLCPQNEEWSECVEGTCRHQNCTQKGMPLGCPELVPGACKLGCICKENYLRDESGSCVPEEECDEEEGPKTCPPNEDLVDCANALCRSLNCNERGILPPCPSVSKCIKDCVCKYGYLRDENGVCVPKEQCPVPTCPSNEQFLDCTQVLCRAQFCTDKGGPVFCPSIPEGSCEEGCVCKEGYLRDDDGNCVAESECKAVTCPPNEEFSECANAVCRPLNCTHRGLFVPCPQVSGCDKECICKEGFLRDKNGDCVPEDQCPPQITCSENEVLDACPSKCTSDYCPKSPNEKETCLPLFPCTPACRCRFNEKRAENGTCIPTSSCPPFDCSDLPNEEYVACPPYCPTDECGQPRLQGRCPFRIGVVLECFPKCQCKEGYGRVNGTCIPFEQCPDLCPTNEEYSPCVEKTCRPQNCSERDTKVENCSPCTATPCHRGCVCKENYYRNEKGDCVPSEECEAPLCPNANEVYTPNFKECPPNTCNSLVAKYKCDSNQKEGPGCLCAPGYLRLNTTSPCIPLCDCPQMASSPDCLK</sequence>
<evidence type="ECO:0000313" key="6">
    <source>
        <dbReference type="Proteomes" id="UP000249218"/>
    </source>
</evidence>
<dbReference type="PANTHER" id="PTHR23259:SF70">
    <property type="entry name" value="ACCESSORY GLAND PROTEIN ACP62F-RELATED"/>
    <property type="match status" value="1"/>
</dbReference>
<feature type="domain" description="TIL" evidence="4">
    <location>
        <begin position="1036"/>
        <end position="1094"/>
    </location>
</feature>
<reference evidence="5 6" key="1">
    <citation type="journal article" date="2017" name="BMC Biol.">
        <title>Genomic innovations, transcriptional plasticity and gene loss underlying the evolution and divergence of two highly polyphagous and invasive Helicoverpa pest species.</title>
        <authorList>
            <person name="Pearce S.L."/>
            <person name="Clarke D.F."/>
            <person name="East P.D."/>
            <person name="Elfekih S."/>
            <person name="Gordon K.H."/>
            <person name="Jermiin L.S."/>
            <person name="McGaughran A."/>
            <person name="Oakeshott J.G."/>
            <person name="Papanikolaou A."/>
            <person name="Perera O.P."/>
            <person name="Rane R.V."/>
            <person name="Richards S."/>
            <person name="Tay W.T."/>
            <person name="Walsh T.K."/>
            <person name="Anderson A."/>
            <person name="Anderson C.J."/>
            <person name="Asgari S."/>
            <person name="Board P.G."/>
            <person name="Bretschneider A."/>
            <person name="Campbell P.M."/>
            <person name="Chertemps T."/>
            <person name="Christeller J.T."/>
            <person name="Coppin C.W."/>
            <person name="Downes S.J."/>
            <person name="Duan G."/>
            <person name="Farnsworth C.A."/>
            <person name="Good R.T."/>
            <person name="Han L.B."/>
            <person name="Han Y.C."/>
            <person name="Hatje K."/>
            <person name="Horne I."/>
            <person name="Huang Y.P."/>
            <person name="Hughes D.S."/>
            <person name="Jacquin-Joly E."/>
            <person name="James W."/>
            <person name="Jhangiani S."/>
            <person name="Kollmar M."/>
            <person name="Kuwar S.S."/>
            <person name="Li S."/>
            <person name="Liu N.Y."/>
            <person name="Maibeche M.T."/>
            <person name="Miller J.R."/>
            <person name="Montagne N."/>
            <person name="Perry T."/>
            <person name="Qu J."/>
            <person name="Song S.V."/>
            <person name="Sutton G.G."/>
            <person name="Vogel H."/>
            <person name="Walenz B.P."/>
            <person name="Xu W."/>
            <person name="Zhang H.J."/>
            <person name="Zou Z."/>
            <person name="Batterham P."/>
            <person name="Edwards O.R."/>
            <person name="Feyereisen R."/>
            <person name="Gibbs R.A."/>
            <person name="Heckel D.G."/>
            <person name="McGrath A."/>
            <person name="Robin C."/>
            <person name="Scherer S.E."/>
            <person name="Worley K.C."/>
            <person name="Wu Y.D."/>
        </authorList>
    </citation>
    <scope>NUCLEOTIDE SEQUENCE [LARGE SCALE GENOMIC DNA]</scope>
    <source>
        <strain evidence="5">Harm_GR_Male_#8</strain>
        <tissue evidence="5">Whole organism</tissue>
    </source>
</reference>
<dbReference type="Pfam" id="PF01826">
    <property type="entry name" value="TIL"/>
    <property type="match status" value="14"/>
</dbReference>
<feature type="signal peptide" evidence="3">
    <location>
        <begin position="1"/>
        <end position="21"/>
    </location>
</feature>
<keyword evidence="6" id="KW-1185">Reference proteome</keyword>
<feature type="domain" description="TIL" evidence="4">
    <location>
        <begin position="908"/>
        <end position="966"/>
    </location>
</feature>
<feature type="domain" description="TIL" evidence="4">
    <location>
        <begin position="392"/>
        <end position="452"/>
    </location>
</feature>
<feature type="domain" description="TIL" evidence="4">
    <location>
        <begin position="1229"/>
        <end position="1290"/>
    </location>
</feature>
<gene>
    <name evidence="5" type="primary">HaOG205635</name>
    <name evidence="5" type="ORF">B5X24_HaOG205635</name>
</gene>
<evidence type="ECO:0000313" key="5">
    <source>
        <dbReference type="EMBL" id="PZC75815.1"/>
    </source>
</evidence>
<dbReference type="InterPro" id="IPR036084">
    <property type="entry name" value="Ser_inhib-like_sf"/>
</dbReference>
<accession>A0A2W1BQG2</accession>
<evidence type="ECO:0000256" key="3">
    <source>
        <dbReference type="SAM" id="SignalP"/>
    </source>
</evidence>
<protein>
    <recommendedName>
        <fullName evidence="4">TIL domain-containing protein</fullName>
    </recommendedName>
</protein>
<dbReference type="Proteomes" id="UP000249218">
    <property type="component" value="Unassembled WGS sequence"/>
</dbReference>
<proteinExistence type="predicted"/>
<evidence type="ECO:0000259" key="4">
    <source>
        <dbReference type="Pfam" id="PF01826"/>
    </source>
</evidence>
<keyword evidence="2" id="KW-1015">Disulfide bond</keyword>
<feature type="domain" description="TIL" evidence="4">
    <location>
        <begin position="591"/>
        <end position="651"/>
    </location>
</feature>
<feature type="domain" description="TIL" evidence="4">
    <location>
        <begin position="327"/>
        <end position="387"/>
    </location>
</feature>
<dbReference type="EMBL" id="KZ149981">
    <property type="protein sequence ID" value="PZC75815.1"/>
    <property type="molecule type" value="Genomic_DNA"/>
</dbReference>
<keyword evidence="1" id="KW-0646">Protease inhibitor</keyword>
<feature type="domain" description="TIL" evidence="4">
    <location>
        <begin position="715"/>
        <end position="775"/>
    </location>
</feature>
<dbReference type="Gene3D" id="2.10.25.10">
    <property type="entry name" value="Laminin"/>
    <property type="match status" value="20"/>
</dbReference>
<feature type="domain" description="TIL" evidence="4">
    <location>
        <begin position="60"/>
        <end position="120"/>
    </location>
</feature>
<dbReference type="CDD" id="cd19941">
    <property type="entry name" value="TIL"/>
    <property type="match status" value="13"/>
</dbReference>
<feature type="domain" description="TIL" evidence="4">
    <location>
        <begin position="839"/>
        <end position="899"/>
    </location>
</feature>
<evidence type="ECO:0000256" key="2">
    <source>
        <dbReference type="ARBA" id="ARBA00023157"/>
    </source>
</evidence>
<dbReference type="GO" id="GO:0030414">
    <property type="term" value="F:peptidase inhibitor activity"/>
    <property type="evidence" value="ECO:0007669"/>
    <property type="project" value="UniProtKB-KW"/>
</dbReference>
<feature type="domain" description="TIL" evidence="4">
    <location>
        <begin position="193"/>
        <end position="254"/>
    </location>
</feature>
<dbReference type="InterPro" id="IPR051368">
    <property type="entry name" value="SerProtInhib-TIL_Domain"/>
</dbReference>
<keyword evidence="3" id="KW-0732">Signal</keyword>
<dbReference type="InterPro" id="IPR002919">
    <property type="entry name" value="TIL_dom"/>
</dbReference>
<feature type="domain" description="TIL" evidence="4">
    <location>
        <begin position="457"/>
        <end position="517"/>
    </location>
</feature>
<dbReference type="OrthoDB" id="6236007at2759"/>
<evidence type="ECO:0000256" key="1">
    <source>
        <dbReference type="ARBA" id="ARBA00022690"/>
    </source>
</evidence>
<feature type="domain" description="TIL" evidence="4">
    <location>
        <begin position="971"/>
        <end position="1031"/>
    </location>
</feature>
<dbReference type="PANTHER" id="PTHR23259">
    <property type="entry name" value="RIDDLE"/>
    <property type="match status" value="1"/>
</dbReference>
<dbReference type="SUPFAM" id="SSF57567">
    <property type="entry name" value="Serine protease inhibitors"/>
    <property type="match status" value="14"/>
</dbReference>